<feature type="transmembrane region" description="Helical" evidence="7">
    <location>
        <begin position="133"/>
        <end position="153"/>
    </location>
</feature>
<dbReference type="InterPro" id="IPR000515">
    <property type="entry name" value="MetI-like"/>
</dbReference>
<proteinExistence type="inferred from homology"/>
<dbReference type="PANTHER" id="PTHR30193">
    <property type="entry name" value="ABC TRANSPORTER PERMEASE PROTEIN"/>
    <property type="match status" value="1"/>
</dbReference>
<dbReference type="RefSeq" id="WP_377042612.1">
    <property type="nucleotide sequence ID" value="NZ_JBHLUN010000001.1"/>
</dbReference>
<gene>
    <name evidence="9" type="ORF">ACFFGY_01595</name>
</gene>
<comment type="caution">
    <text evidence="9">The sequence shown here is derived from an EMBL/GenBank/DDBJ whole genome shotgun (WGS) entry which is preliminary data.</text>
</comment>
<evidence type="ECO:0000256" key="3">
    <source>
        <dbReference type="ARBA" id="ARBA00022475"/>
    </source>
</evidence>
<dbReference type="InterPro" id="IPR051393">
    <property type="entry name" value="ABC_transporter_permease"/>
</dbReference>
<feature type="transmembrane region" description="Helical" evidence="7">
    <location>
        <begin position="37"/>
        <end position="57"/>
    </location>
</feature>
<dbReference type="Gene3D" id="1.10.3720.10">
    <property type="entry name" value="MetI-like"/>
    <property type="match status" value="1"/>
</dbReference>
<dbReference type="EMBL" id="JBHLUN010000001">
    <property type="protein sequence ID" value="MFC0406923.1"/>
    <property type="molecule type" value="Genomic_DNA"/>
</dbReference>
<evidence type="ECO:0000256" key="7">
    <source>
        <dbReference type="RuleBase" id="RU363032"/>
    </source>
</evidence>
<evidence type="ECO:0000256" key="6">
    <source>
        <dbReference type="ARBA" id="ARBA00023136"/>
    </source>
</evidence>
<sequence>MPAQTTTATLATSAAGASPRPVPIFLRRANDAWRNRVLYLFLLPFAALTALFGLWPIGESIVVAFTRSATALSDAPEWAGLANFRSVLSDPAFLASLWRTLFFTVASVALNLGLALALALLLAHPLLRRGRTLFKLAVFLPVVTPDVAGFITWKWLVNTNFGALNAVLLSLGLAPFPGVTQPWTAFGTLVAVEAWHNVGLYALIFLTNLQLLDQGLTEAARIDGANAWQRFRYVVLPQLRPAIAVNAVYALIQFLKTFTVVVVITKGGPNYATNFVSYYAYSKFDVALYGEATAMATILFTMVFVLAAAVLWLGERGEAR</sequence>
<comment type="subcellular location">
    <subcellularLocation>
        <location evidence="1 7">Cell membrane</location>
        <topology evidence="1 7">Multi-pass membrane protein</topology>
    </subcellularLocation>
</comment>
<protein>
    <submittedName>
        <fullName evidence="9">Carbohydrate ABC transporter permease</fullName>
    </submittedName>
</protein>
<organism evidence="9 10">
    <name type="scientific">Roseomonas elaeocarpi</name>
    <dbReference type="NCBI Taxonomy" id="907779"/>
    <lineage>
        <taxon>Bacteria</taxon>
        <taxon>Pseudomonadati</taxon>
        <taxon>Pseudomonadota</taxon>
        <taxon>Alphaproteobacteria</taxon>
        <taxon>Acetobacterales</taxon>
        <taxon>Roseomonadaceae</taxon>
        <taxon>Roseomonas</taxon>
    </lineage>
</organism>
<evidence type="ECO:0000256" key="5">
    <source>
        <dbReference type="ARBA" id="ARBA00022989"/>
    </source>
</evidence>
<keyword evidence="5 7" id="KW-1133">Transmembrane helix</keyword>
<reference evidence="9 10" key="1">
    <citation type="submission" date="2024-09" db="EMBL/GenBank/DDBJ databases">
        <authorList>
            <person name="Sun Q."/>
            <person name="Mori K."/>
        </authorList>
    </citation>
    <scope>NUCLEOTIDE SEQUENCE [LARGE SCALE GENOMIC DNA]</scope>
    <source>
        <strain evidence="9 10">TBRC 5777</strain>
    </source>
</reference>
<evidence type="ECO:0000256" key="2">
    <source>
        <dbReference type="ARBA" id="ARBA00022448"/>
    </source>
</evidence>
<dbReference type="Proteomes" id="UP001589865">
    <property type="component" value="Unassembled WGS sequence"/>
</dbReference>
<comment type="similarity">
    <text evidence="7">Belongs to the binding-protein-dependent transport system permease family.</text>
</comment>
<dbReference type="Pfam" id="PF00528">
    <property type="entry name" value="BPD_transp_1"/>
    <property type="match status" value="1"/>
</dbReference>
<evidence type="ECO:0000259" key="8">
    <source>
        <dbReference type="PROSITE" id="PS50928"/>
    </source>
</evidence>
<keyword evidence="6 7" id="KW-0472">Membrane</keyword>
<keyword evidence="2 7" id="KW-0813">Transport</keyword>
<name>A0ABV6JMI9_9PROT</name>
<feature type="transmembrane region" description="Helical" evidence="7">
    <location>
        <begin position="292"/>
        <end position="314"/>
    </location>
</feature>
<dbReference type="SUPFAM" id="SSF161098">
    <property type="entry name" value="MetI-like"/>
    <property type="match status" value="1"/>
</dbReference>
<keyword evidence="10" id="KW-1185">Reference proteome</keyword>
<dbReference type="CDD" id="cd06261">
    <property type="entry name" value="TM_PBP2"/>
    <property type="match status" value="1"/>
</dbReference>
<accession>A0ABV6JMI9</accession>
<keyword evidence="4 7" id="KW-0812">Transmembrane</keyword>
<evidence type="ECO:0000313" key="9">
    <source>
        <dbReference type="EMBL" id="MFC0406923.1"/>
    </source>
</evidence>
<dbReference type="PROSITE" id="PS50928">
    <property type="entry name" value="ABC_TM1"/>
    <property type="match status" value="1"/>
</dbReference>
<evidence type="ECO:0000256" key="4">
    <source>
        <dbReference type="ARBA" id="ARBA00022692"/>
    </source>
</evidence>
<feature type="transmembrane region" description="Helical" evidence="7">
    <location>
        <begin position="183"/>
        <end position="206"/>
    </location>
</feature>
<dbReference type="InterPro" id="IPR035906">
    <property type="entry name" value="MetI-like_sf"/>
</dbReference>
<keyword evidence="3" id="KW-1003">Cell membrane</keyword>
<feature type="domain" description="ABC transmembrane type-1" evidence="8">
    <location>
        <begin position="97"/>
        <end position="310"/>
    </location>
</feature>
<dbReference type="PANTHER" id="PTHR30193:SF37">
    <property type="entry name" value="INNER MEMBRANE ABC TRANSPORTER PERMEASE PROTEIN YCJO"/>
    <property type="match status" value="1"/>
</dbReference>
<evidence type="ECO:0000313" key="10">
    <source>
        <dbReference type="Proteomes" id="UP001589865"/>
    </source>
</evidence>
<evidence type="ECO:0000256" key="1">
    <source>
        <dbReference type="ARBA" id="ARBA00004651"/>
    </source>
</evidence>
<feature type="transmembrane region" description="Helical" evidence="7">
    <location>
        <begin position="101"/>
        <end position="121"/>
    </location>
</feature>